<dbReference type="SUPFAM" id="SSF49503">
    <property type="entry name" value="Cupredoxins"/>
    <property type="match status" value="1"/>
</dbReference>
<protein>
    <submittedName>
        <fullName evidence="4">Copper tolerance protein</fullName>
    </submittedName>
</protein>
<keyword evidence="1" id="KW-0479">Metal-binding</keyword>
<evidence type="ECO:0000256" key="2">
    <source>
        <dbReference type="ARBA" id="ARBA00023008"/>
    </source>
</evidence>
<evidence type="ECO:0000259" key="3">
    <source>
        <dbReference type="Pfam" id="PF00127"/>
    </source>
</evidence>
<sequence length="174" mass="19124">MKRMISIFVLATVPVFAMAGSGHTMERHDHASPAMSNMVDDDAHETEAGQQGDPAKVTQTIKVLMSDNMRFTPDKLNFKTGETVRFVVQNNGKIRHEMVIGTEAELNEHADMMRNMPTMKRHAESNMISLAPGEQGELVWQFGPSGTLDFACLVPGHREAGMMGSIKVSRGASH</sequence>
<dbReference type="AlphaFoldDB" id="A0A3B0YCJ5"/>
<dbReference type="Gene3D" id="2.60.40.420">
    <property type="entry name" value="Cupredoxins - blue copper proteins"/>
    <property type="match status" value="1"/>
</dbReference>
<organism evidence="4">
    <name type="scientific">hydrothermal vent metagenome</name>
    <dbReference type="NCBI Taxonomy" id="652676"/>
    <lineage>
        <taxon>unclassified sequences</taxon>
        <taxon>metagenomes</taxon>
        <taxon>ecological metagenomes</taxon>
    </lineage>
</organism>
<evidence type="ECO:0000256" key="1">
    <source>
        <dbReference type="ARBA" id="ARBA00022723"/>
    </source>
</evidence>
<feature type="domain" description="Blue (type 1) copper" evidence="3">
    <location>
        <begin position="66"/>
        <end position="168"/>
    </location>
</feature>
<dbReference type="GO" id="GO:0005507">
    <property type="term" value="F:copper ion binding"/>
    <property type="evidence" value="ECO:0007669"/>
    <property type="project" value="InterPro"/>
</dbReference>
<gene>
    <name evidence="4" type="ORF">MNBD_GAMMA14-10</name>
</gene>
<dbReference type="Pfam" id="PF00127">
    <property type="entry name" value="Copper-bind"/>
    <property type="match status" value="1"/>
</dbReference>
<reference evidence="4" key="1">
    <citation type="submission" date="2018-06" db="EMBL/GenBank/DDBJ databases">
        <authorList>
            <person name="Zhirakovskaya E."/>
        </authorList>
    </citation>
    <scope>NUCLEOTIDE SEQUENCE</scope>
</reference>
<proteinExistence type="predicted"/>
<dbReference type="InterPro" id="IPR008972">
    <property type="entry name" value="Cupredoxin"/>
</dbReference>
<dbReference type="CDD" id="cd04211">
    <property type="entry name" value="Cupredoxin_like_2"/>
    <property type="match status" value="1"/>
</dbReference>
<dbReference type="InterPro" id="IPR000923">
    <property type="entry name" value="BlueCu_1"/>
</dbReference>
<name>A0A3B0YCJ5_9ZZZZ</name>
<accession>A0A3B0YCJ5</accession>
<evidence type="ECO:0000313" key="4">
    <source>
        <dbReference type="EMBL" id="VAW74033.1"/>
    </source>
</evidence>
<dbReference type="InterPro" id="IPR050845">
    <property type="entry name" value="Cu-binding_ET"/>
</dbReference>
<dbReference type="PANTHER" id="PTHR38439:SF3">
    <property type="entry name" value="COPPER-RESISTANT CUPROPROTEIN COPI"/>
    <property type="match status" value="1"/>
</dbReference>
<dbReference type="GO" id="GO:0009055">
    <property type="term" value="F:electron transfer activity"/>
    <property type="evidence" value="ECO:0007669"/>
    <property type="project" value="InterPro"/>
</dbReference>
<dbReference type="EMBL" id="UOFM01000084">
    <property type="protein sequence ID" value="VAW74033.1"/>
    <property type="molecule type" value="Genomic_DNA"/>
</dbReference>
<keyword evidence="2" id="KW-0186">Copper</keyword>
<dbReference type="PANTHER" id="PTHR38439">
    <property type="entry name" value="AURACYANIN-B"/>
    <property type="match status" value="1"/>
</dbReference>